<dbReference type="GO" id="GO:0005634">
    <property type="term" value="C:nucleus"/>
    <property type="evidence" value="ECO:0007669"/>
    <property type="project" value="TreeGrafter"/>
</dbReference>
<keyword evidence="3" id="KW-1185">Reference proteome</keyword>
<dbReference type="PANTHER" id="PTHR24030:SF0">
    <property type="entry name" value="PROTEIN CMSS1"/>
    <property type="match status" value="1"/>
</dbReference>
<reference evidence="2 3" key="1">
    <citation type="submission" date="2016-04" db="EMBL/GenBank/DDBJ databases">
        <title>A degradative enzymes factory behind the ericoid mycorrhizal symbiosis.</title>
        <authorList>
            <consortium name="DOE Joint Genome Institute"/>
            <person name="Martino E."/>
            <person name="Morin E."/>
            <person name="Grelet G."/>
            <person name="Kuo A."/>
            <person name="Kohler A."/>
            <person name="Daghino S."/>
            <person name="Barry K."/>
            <person name="Choi C."/>
            <person name="Cichocki N."/>
            <person name="Clum A."/>
            <person name="Copeland A."/>
            <person name="Hainaut M."/>
            <person name="Haridas S."/>
            <person name="Labutti K."/>
            <person name="Lindquist E."/>
            <person name="Lipzen A."/>
            <person name="Khouja H.-R."/>
            <person name="Murat C."/>
            <person name="Ohm R."/>
            <person name="Olson A."/>
            <person name="Spatafora J."/>
            <person name="Veneault-Fourrey C."/>
            <person name="Henrissat B."/>
            <person name="Grigoriev I."/>
            <person name="Martin F."/>
            <person name="Perotto S."/>
        </authorList>
    </citation>
    <scope>NUCLEOTIDE SEQUENCE [LARGE SCALE GENOMIC DNA]</scope>
    <source>
        <strain evidence="2 3">F</strain>
    </source>
</reference>
<dbReference type="Pfam" id="PF14617">
    <property type="entry name" value="CMS1"/>
    <property type="match status" value="1"/>
</dbReference>
<dbReference type="EMBL" id="KZ613939">
    <property type="protein sequence ID" value="PMD46395.1"/>
    <property type="molecule type" value="Genomic_DNA"/>
</dbReference>
<dbReference type="InterPro" id="IPR027417">
    <property type="entry name" value="P-loop_NTPase"/>
</dbReference>
<dbReference type="GO" id="GO:0030686">
    <property type="term" value="C:90S preribosome"/>
    <property type="evidence" value="ECO:0007669"/>
    <property type="project" value="TreeGrafter"/>
</dbReference>
<dbReference type="Proteomes" id="UP000235786">
    <property type="component" value="Unassembled WGS sequence"/>
</dbReference>
<feature type="region of interest" description="Disordered" evidence="1">
    <location>
        <begin position="1"/>
        <end position="51"/>
    </location>
</feature>
<evidence type="ECO:0000313" key="2">
    <source>
        <dbReference type="EMBL" id="PMD46395.1"/>
    </source>
</evidence>
<gene>
    <name evidence="2" type="ORF">L207DRAFT_507308</name>
</gene>
<dbReference type="OrthoDB" id="1929311at2759"/>
<dbReference type="STRING" id="1149755.A0A2J6S6K2"/>
<organism evidence="2 3">
    <name type="scientific">Hyaloscypha variabilis (strain UAMH 11265 / GT02V1 / F)</name>
    <name type="common">Meliniomyces variabilis</name>
    <dbReference type="NCBI Taxonomy" id="1149755"/>
    <lineage>
        <taxon>Eukaryota</taxon>
        <taxon>Fungi</taxon>
        <taxon>Dikarya</taxon>
        <taxon>Ascomycota</taxon>
        <taxon>Pezizomycotina</taxon>
        <taxon>Leotiomycetes</taxon>
        <taxon>Helotiales</taxon>
        <taxon>Hyaloscyphaceae</taxon>
        <taxon>Hyaloscypha</taxon>
        <taxon>Hyaloscypha variabilis</taxon>
    </lineage>
</organism>
<dbReference type="InterPro" id="IPR032704">
    <property type="entry name" value="Cms1"/>
</dbReference>
<dbReference type="PANTHER" id="PTHR24030">
    <property type="entry name" value="PROTEIN CMSS1"/>
    <property type="match status" value="1"/>
</dbReference>
<name>A0A2J6S6K2_HYAVF</name>
<protein>
    <recommendedName>
        <fullName evidence="4">Protein CMS1</fullName>
    </recommendedName>
</protein>
<sequence>MSGPDDLQEPLLEKLSGTPESASKGTVSISKKRKRGVIEQGAKKAAKKTKAKKFAGEEDELDIDAGINRAFSHMDNQLLADYVAQRTRKYESDLSSIELEDKHIPANAIQDTTSWDKPRTLDSLPGFLEKFSGNSTKLWAASKKNGAPHTIIVTAAGLRAADIAREVRKFQTKGATVAKLFAKHIKLQESINFLKTTRTGIAVGTPQRLKALMDDGALQIDRLERIVVDASHIDQKKRGILDMKETQVPLIVWLGQQEFREKYTAKSGGIQLLFY</sequence>
<accession>A0A2J6S6K2</accession>
<feature type="compositionally biased region" description="Polar residues" evidence="1">
    <location>
        <begin position="18"/>
        <end position="29"/>
    </location>
</feature>
<dbReference type="Gene3D" id="3.40.50.300">
    <property type="entry name" value="P-loop containing nucleotide triphosphate hydrolases"/>
    <property type="match status" value="1"/>
</dbReference>
<evidence type="ECO:0008006" key="4">
    <source>
        <dbReference type="Google" id="ProtNLM"/>
    </source>
</evidence>
<proteinExistence type="predicted"/>
<evidence type="ECO:0000313" key="3">
    <source>
        <dbReference type="Proteomes" id="UP000235786"/>
    </source>
</evidence>
<evidence type="ECO:0000256" key="1">
    <source>
        <dbReference type="SAM" id="MobiDB-lite"/>
    </source>
</evidence>
<dbReference type="AlphaFoldDB" id="A0A2J6S6K2"/>